<keyword evidence="3" id="KW-0732">Signal</keyword>
<dbReference type="InterPro" id="IPR011990">
    <property type="entry name" value="TPR-like_helical_dom_sf"/>
</dbReference>
<comment type="subcellular location">
    <subcellularLocation>
        <location evidence="1">Cell outer membrane</location>
    </subcellularLocation>
</comment>
<dbReference type="SUPFAM" id="SSF48452">
    <property type="entry name" value="TPR-like"/>
    <property type="match status" value="1"/>
</dbReference>
<protein>
    <submittedName>
        <fullName evidence="8">RagB/SusD family nutrient uptake outer membrane protein</fullName>
    </submittedName>
</protein>
<dbReference type="GO" id="GO:0009279">
    <property type="term" value="C:cell outer membrane"/>
    <property type="evidence" value="ECO:0007669"/>
    <property type="project" value="UniProtKB-SubCell"/>
</dbReference>
<evidence type="ECO:0000256" key="2">
    <source>
        <dbReference type="ARBA" id="ARBA00006275"/>
    </source>
</evidence>
<gene>
    <name evidence="8" type="ORF">IAB91_04250</name>
</gene>
<evidence type="ECO:0000259" key="6">
    <source>
        <dbReference type="Pfam" id="PF07980"/>
    </source>
</evidence>
<dbReference type="InterPro" id="IPR033985">
    <property type="entry name" value="SusD-like_N"/>
</dbReference>
<proteinExistence type="inferred from homology"/>
<keyword evidence="5" id="KW-0998">Cell outer membrane</keyword>
<evidence type="ECO:0000256" key="3">
    <source>
        <dbReference type="ARBA" id="ARBA00022729"/>
    </source>
</evidence>
<feature type="domain" description="SusD-like N-terminal" evidence="7">
    <location>
        <begin position="14"/>
        <end position="231"/>
    </location>
</feature>
<accession>A0A9D9IMJ7</accession>
<evidence type="ECO:0000256" key="1">
    <source>
        <dbReference type="ARBA" id="ARBA00004442"/>
    </source>
</evidence>
<comment type="caution">
    <text evidence="8">The sequence shown here is derived from an EMBL/GenBank/DDBJ whole genome shotgun (WGS) entry which is preliminary data.</text>
</comment>
<feature type="domain" description="RagB/SusD" evidence="6">
    <location>
        <begin position="351"/>
        <end position="488"/>
    </location>
</feature>
<keyword evidence="4" id="KW-0472">Membrane</keyword>
<evidence type="ECO:0000256" key="4">
    <source>
        <dbReference type="ARBA" id="ARBA00023136"/>
    </source>
</evidence>
<dbReference type="InterPro" id="IPR012944">
    <property type="entry name" value="SusD_RagB_dom"/>
</dbReference>
<dbReference type="Gene3D" id="1.25.40.390">
    <property type="match status" value="1"/>
</dbReference>
<dbReference type="Pfam" id="PF07980">
    <property type="entry name" value="SusD_RagB"/>
    <property type="match status" value="1"/>
</dbReference>
<evidence type="ECO:0000313" key="8">
    <source>
        <dbReference type="EMBL" id="MBO8474489.1"/>
    </source>
</evidence>
<dbReference type="Pfam" id="PF14322">
    <property type="entry name" value="SusD-like_3"/>
    <property type="match status" value="1"/>
</dbReference>
<sequence length="488" mass="55280">MVAACGLIAWGCEDFLNEQPQSDFTRPQTEGGVLVSAYETVQDAQNELNGAYASFKTDLYELSNFLIGDVMSDNCYVGGDGINEEQFDLMTVTPTNSVIDLSWSQYYTLAGSATSVIENIRLMPEDSDPAVAEEKARITAEAKFIRAWAYFDIVRLWGDAPMTLELIPSITAENLDKWYPVMYPARTPADEIYAQILKDLDDAVIADLPRSSTGLFQATQGAAHGLRAKVYATMGDKASRDYNKVVTECEAVEAEGYELVQDFDVLWTIEGKHSTESIFELEFSGEAEQHNWAYWVLLSDVNGEVEVTWRRYCTPTRQLVEKFQENGTDVRYASSIIWAEVPYSTYYPASNYPLSYKIRREEQNIILLRLADILLLKAEALVELGRVDDAVDIVNEIRERARIDPLPDGMSQDQARLAVEDERQLELYMEGQRWFDLVRNDRMEAVMSAAKDKDGNPMVADVQPFRRLMPVPQGQIDINERLTQNPEY</sequence>
<reference evidence="8" key="1">
    <citation type="submission" date="2020-10" db="EMBL/GenBank/DDBJ databases">
        <authorList>
            <person name="Gilroy R."/>
        </authorList>
    </citation>
    <scope>NUCLEOTIDE SEQUENCE</scope>
    <source>
        <strain evidence="8">B1-13419</strain>
    </source>
</reference>
<evidence type="ECO:0000259" key="7">
    <source>
        <dbReference type="Pfam" id="PF14322"/>
    </source>
</evidence>
<comment type="similarity">
    <text evidence="2">Belongs to the SusD family.</text>
</comment>
<dbReference type="Proteomes" id="UP000823757">
    <property type="component" value="Unassembled WGS sequence"/>
</dbReference>
<evidence type="ECO:0000313" key="9">
    <source>
        <dbReference type="Proteomes" id="UP000823757"/>
    </source>
</evidence>
<dbReference type="AlphaFoldDB" id="A0A9D9IMJ7"/>
<dbReference type="CDD" id="cd08977">
    <property type="entry name" value="SusD"/>
    <property type="match status" value="1"/>
</dbReference>
<evidence type="ECO:0000256" key="5">
    <source>
        <dbReference type="ARBA" id="ARBA00023237"/>
    </source>
</evidence>
<organism evidence="8 9">
    <name type="scientific">Candidatus Cryptobacteroides faecigallinarum</name>
    <dbReference type="NCBI Taxonomy" id="2840763"/>
    <lineage>
        <taxon>Bacteria</taxon>
        <taxon>Pseudomonadati</taxon>
        <taxon>Bacteroidota</taxon>
        <taxon>Bacteroidia</taxon>
        <taxon>Bacteroidales</taxon>
        <taxon>Candidatus Cryptobacteroides</taxon>
    </lineage>
</organism>
<reference evidence="8" key="2">
    <citation type="journal article" date="2021" name="PeerJ">
        <title>Extensive microbial diversity within the chicken gut microbiome revealed by metagenomics and culture.</title>
        <authorList>
            <person name="Gilroy R."/>
            <person name="Ravi A."/>
            <person name="Getino M."/>
            <person name="Pursley I."/>
            <person name="Horton D.L."/>
            <person name="Alikhan N.F."/>
            <person name="Baker D."/>
            <person name="Gharbi K."/>
            <person name="Hall N."/>
            <person name="Watson M."/>
            <person name="Adriaenssens E.M."/>
            <person name="Foster-Nyarko E."/>
            <person name="Jarju S."/>
            <person name="Secka A."/>
            <person name="Antonio M."/>
            <person name="Oren A."/>
            <person name="Chaudhuri R.R."/>
            <person name="La Ragione R."/>
            <person name="Hildebrand F."/>
            <person name="Pallen M.J."/>
        </authorList>
    </citation>
    <scope>NUCLEOTIDE SEQUENCE</scope>
    <source>
        <strain evidence="8">B1-13419</strain>
    </source>
</reference>
<name>A0A9D9IMJ7_9BACT</name>
<dbReference type="EMBL" id="JADIMD010000059">
    <property type="protein sequence ID" value="MBO8474489.1"/>
    <property type="molecule type" value="Genomic_DNA"/>
</dbReference>